<accession>A0A0D0E977</accession>
<feature type="compositionally biased region" description="Low complexity" evidence="1">
    <location>
        <begin position="114"/>
        <end position="123"/>
    </location>
</feature>
<dbReference type="HOGENOM" id="CLU_698607_0_0_1"/>
<feature type="compositionally biased region" description="Basic and acidic residues" evidence="1">
    <location>
        <begin position="372"/>
        <end position="382"/>
    </location>
</feature>
<feature type="compositionally biased region" description="Polar residues" evidence="1">
    <location>
        <begin position="1"/>
        <end position="13"/>
    </location>
</feature>
<feature type="compositionally biased region" description="Basic and acidic residues" evidence="1">
    <location>
        <begin position="83"/>
        <end position="92"/>
    </location>
</feature>
<dbReference type="STRING" id="930991.A0A0D0E977"/>
<reference evidence="3" key="2">
    <citation type="submission" date="2015-01" db="EMBL/GenBank/DDBJ databases">
        <title>Evolutionary Origins and Diversification of the Mycorrhizal Mutualists.</title>
        <authorList>
            <consortium name="DOE Joint Genome Institute"/>
            <consortium name="Mycorrhizal Genomics Consortium"/>
            <person name="Kohler A."/>
            <person name="Kuo A."/>
            <person name="Nagy L.G."/>
            <person name="Floudas D."/>
            <person name="Copeland A."/>
            <person name="Barry K.W."/>
            <person name="Cichocki N."/>
            <person name="Veneault-Fourrey C."/>
            <person name="LaButti K."/>
            <person name="Lindquist E.A."/>
            <person name="Lipzen A."/>
            <person name="Lundell T."/>
            <person name="Morin E."/>
            <person name="Murat C."/>
            <person name="Riley R."/>
            <person name="Ohm R."/>
            <person name="Sun H."/>
            <person name="Tunlid A."/>
            <person name="Henrissat B."/>
            <person name="Grigoriev I.V."/>
            <person name="Hibbett D.S."/>
            <person name="Martin F."/>
        </authorList>
    </citation>
    <scope>NUCLEOTIDE SEQUENCE [LARGE SCALE GENOMIC DNA]</scope>
    <source>
        <strain evidence="3">Ve08.2h10</strain>
    </source>
</reference>
<feature type="compositionally biased region" description="Polar residues" evidence="1">
    <location>
        <begin position="25"/>
        <end position="41"/>
    </location>
</feature>
<feature type="compositionally biased region" description="Polar residues" evidence="1">
    <location>
        <begin position="173"/>
        <end position="190"/>
    </location>
</feature>
<gene>
    <name evidence="2" type="ORF">PAXRUDRAFT_132529</name>
</gene>
<evidence type="ECO:0000313" key="3">
    <source>
        <dbReference type="Proteomes" id="UP000054538"/>
    </source>
</evidence>
<dbReference type="EMBL" id="KN824866">
    <property type="protein sequence ID" value="KIK99209.1"/>
    <property type="molecule type" value="Genomic_DNA"/>
</dbReference>
<dbReference type="Proteomes" id="UP000054538">
    <property type="component" value="Unassembled WGS sequence"/>
</dbReference>
<organism evidence="2 3">
    <name type="scientific">Paxillus rubicundulus Ve08.2h10</name>
    <dbReference type="NCBI Taxonomy" id="930991"/>
    <lineage>
        <taxon>Eukaryota</taxon>
        <taxon>Fungi</taxon>
        <taxon>Dikarya</taxon>
        <taxon>Basidiomycota</taxon>
        <taxon>Agaricomycotina</taxon>
        <taxon>Agaricomycetes</taxon>
        <taxon>Agaricomycetidae</taxon>
        <taxon>Boletales</taxon>
        <taxon>Paxilineae</taxon>
        <taxon>Paxillaceae</taxon>
        <taxon>Paxillus</taxon>
    </lineage>
</organism>
<proteinExistence type="predicted"/>
<name>A0A0D0E977_9AGAM</name>
<reference evidence="2 3" key="1">
    <citation type="submission" date="2014-04" db="EMBL/GenBank/DDBJ databases">
        <authorList>
            <consortium name="DOE Joint Genome Institute"/>
            <person name="Kuo A."/>
            <person name="Kohler A."/>
            <person name="Jargeat P."/>
            <person name="Nagy L.G."/>
            <person name="Floudas D."/>
            <person name="Copeland A."/>
            <person name="Barry K.W."/>
            <person name="Cichocki N."/>
            <person name="Veneault-Fourrey C."/>
            <person name="LaButti K."/>
            <person name="Lindquist E.A."/>
            <person name="Lipzen A."/>
            <person name="Lundell T."/>
            <person name="Morin E."/>
            <person name="Murat C."/>
            <person name="Sun H."/>
            <person name="Tunlid A."/>
            <person name="Henrissat B."/>
            <person name="Grigoriev I.V."/>
            <person name="Hibbett D.S."/>
            <person name="Martin F."/>
            <person name="Nordberg H.P."/>
            <person name="Cantor M.N."/>
            <person name="Hua S.X."/>
        </authorList>
    </citation>
    <scope>NUCLEOTIDE SEQUENCE [LARGE SCALE GENOMIC DNA]</scope>
    <source>
        <strain evidence="2 3">Ve08.2h10</strain>
    </source>
</reference>
<dbReference type="AlphaFoldDB" id="A0A0D0E977"/>
<feature type="compositionally biased region" description="Low complexity" evidence="1">
    <location>
        <begin position="302"/>
        <end position="326"/>
    </location>
</feature>
<evidence type="ECO:0000256" key="1">
    <source>
        <dbReference type="SAM" id="MobiDB-lite"/>
    </source>
</evidence>
<dbReference type="OrthoDB" id="2689901at2759"/>
<keyword evidence="3" id="KW-1185">Reference proteome</keyword>
<evidence type="ECO:0000313" key="2">
    <source>
        <dbReference type="EMBL" id="KIK99209.1"/>
    </source>
</evidence>
<feature type="compositionally biased region" description="Basic and acidic residues" evidence="1">
    <location>
        <begin position="332"/>
        <end position="342"/>
    </location>
</feature>
<feature type="region of interest" description="Disordered" evidence="1">
    <location>
        <begin position="160"/>
        <end position="382"/>
    </location>
</feature>
<protein>
    <submittedName>
        <fullName evidence="2">Uncharacterized protein</fullName>
    </submittedName>
</protein>
<feature type="compositionally biased region" description="Basic and acidic residues" evidence="1">
    <location>
        <begin position="271"/>
        <end position="280"/>
    </location>
</feature>
<sequence length="382" mass="40558">MDQRRQSMPTATSPEGGASRLLIHHSNSSSIRMSESPNSTPAPDGKDRRRKQAKEKDSDTQSVTGSTLGDPPKRERKKRQRRPKDEQARDSHGLPANLPASFKMGSFSAKEDTSSSNGSGSRSLQPSPMSATPRPPSRVVDEDYDEGVADALVVLSQYRAPDATVPTRDSHSGPMQSPTLSSGSRHTVTSPRPAISHRGSVSTSGSRPSPPSGSASLKRPLSPGVDELDNKRKRVDPMKRSAASPAGRHTPIPSSRPSPIPFRTQPTSRSPESRHHEESGRYVPSPPSMSVKLPPHPRPIGSSHASHASSSAAIALPPIATLSPASTAPSPTDDRMAVDRRSSSPPSRGKLSEVMNPAAGSPTARPVASPPRLHEKKDTSPA</sequence>
<dbReference type="InParanoid" id="A0A0D0E977"/>
<feature type="region of interest" description="Disordered" evidence="1">
    <location>
        <begin position="1"/>
        <end position="145"/>
    </location>
</feature>
<feature type="compositionally biased region" description="Low complexity" evidence="1">
    <location>
        <begin position="199"/>
        <end position="216"/>
    </location>
</feature>